<dbReference type="InterPro" id="IPR003439">
    <property type="entry name" value="ABC_transporter-like_ATP-bd"/>
</dbReference>
<feature type="domain" description="ABC transporter" evidence="4">
    <location>
        <begin position="5"/>
        <end position="246"/>
    </location>
</feature>
<protein>
    <submittedName>
        <fullName evidence="5">ABC transporter ATP-binding protein</fullName>
    </submittedName>
</protein>
<keyword evidence="3 5" id="KW-0067">ATP-binding</keyword>
<evidence type="ECO:0000256" key="1">
    <source>
        <dbReference type="ARBA" id="ARBA00022448"/>
    </source>
</evidence>
<keyword evidence="6" id="KW-1185">Reference proteome</keyword>
<dbReference type="InterPro" id="IPR027417">
    <property type="entry name" value="P-loop_NTPase"/>
</dbReference>
<dbReference type="Pfam" id="PF00005">
    <property type="entry name" value="ABC_tran"/>
    <property type="match status" value="1"/>
</dbReference>
<sequence>MTPLLVTRGLTRRFGGLTAVDHVDFELPAGQIRAVIGPNGAGKTTFVSLVCGRIMPTCGEVVFDGENITALPAHERVRRGIAYTFQITSVFPNLTVFDNVALSVQRSLIDGKTGGGGRFSGKELSRGVEEALARVHLSDRTDMPAGKLAYGHQRLLEVAMGLALKPRLLILDEPTQGLSDAEIESFIALVKEIARDATVLLIEHNMPVVMALADRITVMSTGAVLAEGTPDEIRADPHVQHAYLGSPEDA</sequence>
<dbReference type="STRING" id="1670800.BSQ44_15140"/>
<evidence type="ECO:0000256" key="3">
    <source>
        <dbReference type="ARBA" id="ARBA00022840"/>
    </source>
</evidence>
<dbReference type="GO" id="GO:0005524">
    <property type="term" value="F:ATP binding"/>
    <property type="evidence" value="ECO:0007669"/>
    <property type="project" value="UniProtKB-KW"/>
</dbReference>
<dbReference type="GO" id="GO:0016887">
    <property type="term" value="F:ATP hydrolysis activity"/>
    <property type="evidence" value="ECO:0007669"/>
    <property type="project" value="InterPro"/>
</dbReference>
<dbReference type="KEGG" id="meso:BSQ44_15140"/>
<dbReference type="GO" id="GO:0005886">
    <property type="term" value="C:plasma membrane"/>
    <property type="evidence" value="ECO:0007669"/>
    <property type="project" value="TreeGrafter"/>
</dbReference>
<organism evidence="5 6">
    <name type="scientific">Aquibium oceanicum</name>
    <dbReference type="NCBI Taxonomy" id="1670800"/>
    <lineage>
        <taxon>Bacteria</taxon>
        <taxon>Pseudomonadati</taxon>
        <taxon>Pseudomonadota</taxon>
        <taxon>Alphaproteobacteria</taxon>
        <taxon>Hyphomicrobiales</taxon>
        <taxon>Phyllobacteriaceae</taxon>
        <taxon>Aquibium</taxon>
    </lineage>
</organism>
<keyword evidence="2" id="KW-0547">Nucleotide-binding</keyword>
<dbReference type="Gene3D" id="3.40.50.300">
    <property type="entry name" value="P-loop containing nucleotide triphosphate hydrolases"/>
    <property type="match status" value="1"/>
</dbReference>
<dbReference type="SMART" id="SM00382">
    <property type="entry name" value="AAA"/>
    <property type="match status" value="1"/>
</dbReference>
<dbReference type="AlphaFoldDB" id="A0A1L3SZA9"/>
<evidence type="ECO:0000313" key="5">
    <source>
        <dbReference type="EMBL" id="APH74635.1"/>
    </source>
</evidence>
<dbReference type="CDD" id="cd03219">
    <property type="entry name" value="ABC_Mj1267_LivG_branched"/>
    <property type="match status" value="1"/>
</dbReference>
<dbReference type="EMBL" id="CP018171">
    <property type="protein sequence ID" value="APH74635.1"/>
    <property type="molecule type" value="Genomic_DNA"/>
</dbReference>
<keyword evidence="1" id="KW-0813">Transport</keyword>
<dbReference type="Proteomes" id="UP000182840">
    <property type="component" value="Chromosome"/>
</dbReference>
<dbReference type="RefSeq" id="WP_072608093.1">
    <property type="nucleotide sequence ID" value="NZ_CP018171.1"/>
</dbReference>
<dbReference type="Pfam" id="PF12399">
    <property type="entry name" value="BCA_ABC_TP_C"/>
    <property type="match status" value="1"/>
</dbReference>
<evidence type="ECO:0000256" key="2">
    <source>
        <dbReference type="ARBA" id="ARBA00022741"/>
    </source>
</evidence>
<dbReference type="PANTHER" id="PTHR45772">
    <property type="entry name" value="CONSERVED COMPONENT OF ABC TRANSPORTER FOR NATURAL AMINO ACIDS-RELATED"/>
    <property type="match status" value="1"/>
</dbReference>
<dbReference type="PANTHER" id="PTHR45772:SF3">
    <property type="entry name" value="ABC TRANSPORTER ATP-BINDING PROTEIN"/>
    <property type="match status" value="1"/>
</dbReference>
<proteinExistence type="predicted"/>
<dbReference type="InterPro" id="IPR032823">
    <property type="entry name" value="BCA_ABC_TP_C"/>
</dbReference>
<accession>A0A1L3SZA9</accession>
<dbReference type="SUPFAM" id="SSF52540">
    <property type="entry name" value="P-loop containing nucleoside triphosphate hydrolases"/>
    <property type="match status" value="1"/>
</dbReference>
<dbReference type="OrthoDB" id="9780942at2"/>
<name>A0A1L3SZA9_9HYPH</name>
<reference evidence="6" key="1">
    <citation type="submission" date="2016-11" db="EMBL/GenBank/DDBJ databases">
        <title>Mesorhizobium oceanicum sp. nov., isolated from deep seawater in South China Sea.</title>
        <authorList>
            <person name="Fu G.-Y."/>
        </authorList>
    </citation>
    <scope>NUCLEOTIDE SEQUENCE [LARGE SCALE GENOMIC DNA]</scope>
    <source>
        <strain evidence="6">B7</strain>
    </source>
</reference>
<evidence type="ECO:0000313" key="6">
    <source>
        <dbReference type="Proteomes" id="UP000182840"/>
    </source>
</evidence>
<gene>
    <name evidence="5" type="ORF">BSQ44_15140</name>
</gene>
<evidence type="ECO:0000259" key="4">
    <source>
        <dbReference type="PROSITE" id="PS50893"/>
    </source>
</evidence>
<dbReference type="PROSITE" id="PS50893">
    <property type="entry name" value="ABC_TRANSPORTER_2"/>
    <property type="match status" value="1"/>
</dbReference>
<dbReference type="InterPro" id="IPR003593">
    <property type="entry name" value="AAA+_ATPase"/>
</dbReference>
<dbReference type="InterPro" id="IPR051120">
    <property type="entry name" value="ABC_AA/LPS_Transport"/>
</dbReference>